<reference evidence="2 3" key="1">
    <citation type="submission" date="2020-04" db="EMBL/GenBank/DDBJ databases">
        <title>Genome-Wide Identification of 5-Methylcytosine Sites in Bacterial Genomes By High-Throughput Sequencing of MspJI Restriction Fragments.</title>
        <authorList>
            <person name="Wu V."/>
        </authorList>
    </citation>
    <scope>NUCLEOTIDE SEQUENCE [LARGE SCALE GENOMIC DNA]</scope>
    <source>
        <strain evidence="2 3">CCAP 1403/13f</strain>
    </source>
</reference>
<reference evidence="2 3" key="2">
    <citation type="submission" date="2020-04" db="EMBL/GenBank/DDBJ databases">
        <authorList>
            <person name="Fomenkov A."/>
            <person name="Anton B.P."/>
            <person name="Roberts R.J."/>
        </authorList>
    </citation>
    <scope>NUCLEOTIDE SEQUENCE [LARGE SCALE GENOMIC DNA]</scope>
    <source>
        <strain evidence="2 3">CCAP 1403/13f</strain>
    </source>
</reference>
<feature type="compositionally biased region" description="Basic and acidic residues" evidence="1">
    <location>
        <begin position="1"/>
        <end position="19"/>
    </location>
</feature>
<gene>
    <name evidence="2" type="ORF">HGD76_11765</name>
</gene>
<dbReference type="RefSeq" id="WP_168695882.1">
    <property type="nucleotide sequence ID" value="NZ_CP051206.1"/>
</dbReference>
<evidence type="ECO:0000313" key="3">
    <source>
        <dbReference type="Proteomes" id="UP000502433"/>
    </source>
</evidence>
<name>A0A6H2BZS0_DOLFA</name>
<dbReference type="EMBL" id="CP051206">
    <property type="protein sequence ID" value="QJB44747.1"/>
    <property type="molecule type" value="Genomic_DNA"/>
</dbReference>
<accession>A0A6H2BZS0</accession>
<dbReference type="Proteomes" id="UP000502433">
    <property type="component" value="Chromosome"/>
</dbReference>
<protein>
    <submittedName>
        <fullName evidence="2">Uncharacterized protein</fullName>
    </submittedName>
</protein>
<feature type="region of interest" description="Disordered" evidence="1">
    <location>
        <begin position="1"/>
        <end position="30"/>
    </location>
</feature>
<proteinExistence type="predicted"/>
<evidence type="ECO:0000313" key="2">
    <source>
        <dbReference type="EMBL" id="QJB44747.1"/>
    </source>
</evidence>
<dbReference type="KEGG" id="dfs:HGD76_11765"/>
<sequence>MLNKNNRDNKNKKLTDNKIKSPSLENNFVQDLSKINSDENDEQFKESPLSENNFVQDLSKTNVSGNNEQINPEQEKIENDANCDITLPKVFELITELQKFLTAQTSQIKDIQDNQELIINKINELSNDVKNPLPNIQQKTVHTKSRSNKYEPPIIPVAYLQEHGKDELNKKLETMTIDELKQMNKLFLNKPKKELDKIDREQMIQYLIKYAETELNRGSKFVEGR</sequence>
<organism evidence="2 3">
    <name type="scientific">Dolichospermum flos-aquae CCAP 1403/13F</name>
    <dbReference type="NCBI Taxonomy" id="315271"/>
    <lineage>
        <taxon>Bacteria</taxon>
        <taxon>Bacillati</taxon>
        <taxon>Cyanobacteriota</taxon>
        <taxon>Cyanophyceae</taxon>
        <taxon>Nostocales</taxon>
        <taxon>Aphanizomenonaceae</taxon>
        <taxon>Dolichospermum</taxon>
    </lineage>
</organism>
<dbReference type="AlphaFoldDB" id="A0A6H2BZS0"/>
<evidence type="ECO:0000256" key="1">
    <source>
        <dbReference type="SAM" id="MobiDB-lite"/>
    </source>
</evidence>